<sequence>MDIHLLALLLFCLCGQGLTDDGLSENGTDSPDRTSLEPSIPKEELETTQLPGMVPTTQGPASPAPTHDAPEYLTTPPTTVPTFTSSYPEEEGSSEEEHDECYGGQASSADAKRAVGGAIMKLGLKLLEALKPSPEQPNMIISPLSISLALSQLALGAVNETEDLLLHFLHADTLPCYHKSMRALRQQLHNNVLQIATRMYLQPGFKVKSAFKKESLRMYKSDAMPLPGLEEINRWVENVTKGHMTQFLSSLPPNLVLMLINAIHFKGQWQSRFDSRFTSKDLFFISDKEVVHVDMMLAPKYPLSLLIDRELDAQVAHFPFKQHMSFLVVIPMSGQVNVSAIAAKLNTADLYARFPPPKTMQVKLPKLKLEHSLELQEALTSMGLGDLFLRPNLAGIADGPLLVSSMQHKASMELNEDGAEASAATGLMISRSNPSFSADQPFFFALMDDKTQTPIFLGVIRNPNPGSAAMQIGGFLGGDNPDKLGFPDKNDGNSFNHIPK</sequence>
<dbReference type="InterPro" id="IPR033833">
    <property type="entry name" value="Alpha2AP_serpin_dom"/>
</dbReference>
<dbReference type="InterPro" id="IPR036186">
    <property type="entry name" value="Serpin_sf"/>
</dbReference>
<dbReference type="CDD" id="cd02053">
    <property type="entry name" value="serpinF2_A2AP"/>
    <property type="match status" value="1"/>
</dbReference>
<gene>
    <name evidence="5" type="ORF">AAFF_G00038560</name>
</gene>
<keyword evidence="6" id="KW-1185">Reference proteome</keyword>
<dbReference type="Gene3D" id="3.30.497.10">
    <property type="entry name" value="Antithrombin, subunit I, domain 2"/>
    <property type="match status" value="1"/>
</dbReference>
<reference evidence="5" key="1">
    <citation type="journal article" date="2023" name="Science">
        <title>Genome structures resolve the early diversification of teleost fishes.</title>
        <authorList>
            <person name="Parey E."/>
            <person name="Louis A."/>
            <person name="Montfort J."/>
            <person name="Bouchez O."/>
            <person name="Roques C."/>
            <person name="Iampietro C."/>
            <person name="Lluch J."/>
            <person name="Castinel A."/>
            <person name="Donnadieu C."/>
            <person name="Desvignes T."/>
            <person name="Floi Bucao C."/>
            <person name="Jouanno E."/>
            <person name="Wen M."/>
            <person name="Mejri S."/>
            <person name="Dirks R."/>
            <person name="Jansen H."/>
            <person name="Henkel C."/>
            <person name="Chen W.J."/>
            <person name="Zahm M."/>
            <person name="Cabau C."/>
            <person name="Klopp C."/>
            <person name="Thompson A.W."/>
            <person name="Robinson-Rechavi M."/>
            <person name="Braasch I."/>
            <person name="Lecointre G."/>
            <person name="Bobe J."/>
            <person name="Postlethwait J.H."/>
            <person name="Berthelot C."/>
            <person name="Roest Crollius H."/>
            <person name="Guiguen Y."/>
        </authorList>
    </citation>
    <scope>NUCLEOTIDE SEQUENCE</scope>
    <source>
        <strain evidence="5">NC1722</strain>
    </source>
</reference>
<feature type="domain" description="Serpin" evidence="4">
    <location>
        <begin position="124"/>
        <end position="463"/>
    </location>
</feature>
<feature type="compositionally biased region" description="Acidic residues" evidence="2">
    <location>
        <begin position="88"/>
        <end position="99"/>
    </location>
</feature>
<evidence type="ECO:0000256" key="2">
    <source>
        <dbReference type="SAM" id="MobiDB-lite"/>
    </source>
</evidence>
<organism evidence="5 6">
    <name type="scientific">Aldrovandia affinis</name>
    <dbReference type="NCBI Taxonomy" id="143900"/>
    <lineage>
        <taxon>Eukaryota</taxon>
        <taxon>Metazoa</taxon>
        <taxon>Chordata</taxon>
        <taxon>Craniata</taxon>
        <taxon>Vertebrata</taxon>
        <taxon>Euteleostomi</taxon>
        <taxon>Actinopterygii</taxon>
        <taxon>Neopterygii</taxon>
        <taxon>Teleostei</taxon>
        <taxon>Notacanthiformes</taxon>
        <taxon>Halosauridae</taxon>
        <taxon>Aldrovandia</taxon>
    </lineage>
</organism>
<feature type="signal peptide" evidence="3">
    <location>
        <begin position="1"/>
        <end position="19"/>
    </location>
</feature>
<evidence type="ECO:0000256" key="1">
    <source>
        <dbReference type="RuleBase" id="RU000411"/>
    </source>
</evidence>
<evidence type="ECO:0000256" key="3">
    <source>
        <dbReference type="SAM" id="SignalP"/>
    </source>
</evidence>
<dbReference type="AlphaFoldDB" id="A0AAD7T587"/>
<dbReference type="SUPFAM" id="SSF56574">
    <property type="entry name" value="Serpins"/>
    <property type="match status" value="1"/>
</dbReference>
<evidence type="ECO:0000259" key="4">
    <source>
        <dbReference type="SMART" id="SM00093"/>
    </source>
</evidence>
<dbReference type="Gene3D" id="2.30.39.10">
    <property type="entry name" value="Alpha-1-antitrypsin, domain 1"/>
    <property type="match status" value="1"/>
</dbReference>
<dbReference type="InterPro" id="IPR042178">
    <property type="entry name" value="Serpin_sf_1"/>
</dbReference>
<keyword evidence="3" id="KW-0732">Signal</keyword>
<comment type="similarity">
    <text evidence="1">Belongs to the serpin family.</text>
</comment>
<dbReference type="GO" id="GO:0005615">
    <property type="term" value="C:extracellular space"/>
    <property type="evidence" value="ECO:0007669"/>
    <property type="project" value="InterPro"/>
</dbReference>
<dbReference type="SMART" id="SM00093">
    <property type="entry name" value="SERPIN"/>
    <property type="match status" value="1"/>
</dbReference>
<feature type="compositionally biased region" description="Basic and acidic residues" evidence="2">
    <location>
        <begin position="30"/>
        <end position="45"/>
    </location>
</feature>
<feature type="compositionally biased region" description="Low complexity" evidence="2">
    <location>
        <begin position="74"/>
        <end position="87"/>
    </location>
</feature>
<dbReference type="Pfam" id="PF00079">
    <property type="entry name" value="Serpin"/>
    <property type="match status" value="1"/>
</dbReference>
<feature type="region of interest" description="Disordered" evidence="2">
    <location>
        <begin position="480"/>
        <end position="500"/>
    </location>
</feature>
<evidence type="ECO:0000313" key="5">
    <source>
        <dbReference type="EMBL" id="KAJ8414654.1"/>
    </source>
</evidence>
<proteinExistence type="inferred from homology"/>
<protein>
    <recommendedName>
        <fullName evidence="4">Serpin domain-containing protein</fullName>
    </recommendedName>
</protein>
<feature type="region of interest" description="Disordered" evidence="2">
    <location>
        <begin position="23"/>
        <end position="107"/>
    </location>
</feature>
<dbReference type="InterPro" id="IPR023796">
    <property type="entry name" value="Serpin_dom"/>
</dbReference>
<dbReference type="Proteomes" id="UP001221898">
    <property type="component" value="Unassembled WGS sequence"/>
</dbReference>
<feature type="compositionally biased region" description="Basic and acidic residues" evidence="2">
    <location>
        <begin position="480"/>
        <end position="491"/>
    </location>
</feature>
<feature type="chain" id="PRO_5041959378" description="Serpin domain-containing protein" evidence="3">
    <location>
        <begin position="20"/>
        <end position="500"/>
    </location>
</feature>
<dbReference type="EMBL" id="JAINUG010000012">
    <property type="protein sequence ID" value="KAJ8414654.1"/>
    <property type="molecule type" value="Genomic_DNA"/>
</dbReference>
<dbReference type="InterPro" id="IPR042185">
    <property type="entry name" value="Serpin_sf_2"/>
</dbReference>
<accession>A0AAD7T587</accession>
<dbReference type="PROSITE" id="PS00284">
    <property type="entry name" value="SERPIN"/>
    <property type="match status" value="1"/>
</dbReference>
<dbReference type="PANTHER" id="PTHR11461">
    <property type="entry name" value="SERINE PROTEASE INHIBITOR, SERPIN"/>
    <property type="match status" value="1"/>
</dbReference>
<feature type="compositionally biased region" description="Polar residues" evidence="2">
    <location>
        <begin position="47"/>
        <end position="60"/>
    </location>
</feature>
<dbReference type="InterPro" id="IPR023795">
    <property type="entry name" value="Serpin_CS"/>
</dbReference>
<dbReference type="InterPro" id="IPR000215">
    <property type="entry name" value="Serpin_fam"/>
</dbReference>
<dbReference type="GO" id="GO:0051918">
    <property type="term" value="P:negative regulation of fibrinolysis"/>
    <property type="evidence" value="ECO:0007669"/>
    <property type="project" value="InterPro"/>
</dbReference>
<dbReference type="PANTHER" id="PTHR11461:SF20">
    <property type="entry name" value="ALPHA-2-ANTIPLASMIN"/>
    <property type="match status" value="1"/>
</dbReference>
<evidence type="ECO:0000313" key="6">
    <source>
        <dbReference type="Proteomes" id="UP001221898"/>
    </source>
</evidence>
<comment type="caution">
    <text evidence="5">The sequence shown here is derived from an EMBL/GenBank/DDBJ whole genome shotgun (WGS) entry which is preliminary data.</text>
</comment>
<name>A0AAD7T587_9TELE</name>
<dbReference type="GO" id="GO:0004867">
    <property type="term" value="F:serine-type endopeptidase inhibitor activity"/>
    <property type="evidence" value="ECO:0007669"/>
    <property type="project" value="InterPro"/>
</dbReference>